<dbReference type="Gene3D" id="3.40.190.10">
    <property type="entry name" value="Periplasmic binding protein-like II"/>
    <property type="match status" value="2"/>
</dbReference>
<dbReference type="InterPro" id="IPR006059">
    <property type="entry name" value="SBP"/>
</dbReference>
<protein>
    <submittedName>
        <fullName evidence="1">Iron uptake protein A2</fullName>
    </submittedName>
</protein>
<name>A0A6N3E3K9_VEIPA</name>
<dbReference type="GO" id="GO:0030288">
    <property type="term" value="C:outer membrane-bounded periplasmic space"/>
    <property type="evidence" value="ECO:0007669"/>
    <property type="project" value="TreeGrafter"/>
</dbReference>
<dbReference type="PANTHER" id="PTHR30006">
    <property type="entry name" value="THIAMINE-BINDING PERIPLASMIC PROTEIN-RELATED"/>
    <property type="match status" value="1"/>
</dbReference>
<dbReference type="GO" id="GO:0015888">
    <property type="term" value="P:thiamine transport"/>
    <property type="evidence" value="ECO:0007669"/>
    <property type="project" value="TreeGrafter"/>
</dbReference>
<dbReference type="GO" id="GO:0030975">
    <property type="term" value="F:thiamine binding"/>
    <property type="evidence" value="ECO:0007669"/>
    <property type="project" value="TreeGrafter"/>
</dbReference>
<dbReference type="RefSeq" id="WP_008601367.1">
    <property type="nucleotide sequence ID" value="NZ_AP031417.1"/>
</dbReference>
<dbReference type="EMBL" id="CACRUG010000011">
    <property type="protein sequence ID" value="VYU34328.1"/>
    <property type="molecule type" value="Genomic_DNA"/>
</dbReference>
<dbReference type="SUPFAM" id="SSF53850">
    <property type="entry name" value="Periplasmic binding protein-like II"/>
    <property type="match status" value="1"/>
</dbReference>
<dbReference type="Pfam" id="PF13416">
    <property type="entry name" value="SBP_bac_8"/>
    <property type="match status" value="1"/>
</dbReference>
<accession>A0A6N3E3K9</accession>
<reference evidence="1" key="1">
    <citation type="submission" date="2019-11" db="EMBL/GenBank/DDBJ databases">
        <authorList>
            <person name="Feng L."/>
        </authorList>
    </citation>
    <scope>NUCLEOTIDE SEQUENCE</scope>
    <source>
        <strain evidence="1">VparvulaLFYP99</strain>
    </source>
</reference>
<sequence length="345" mass="39169">MKRWIAPSILALFVVGMLIYGINFYQQEQIEQAKEPIRGEIIVYTDLPNTLTAMLAERYEEEQKVKVTVMPLTEEQMSQRSASTVADTSGDLVLTSEDNLVIGANAGKYMPIVNERIDEVRDNLKDPNGYWVGIWYDPIVFVQNDTFHNGIGKYITTWDTLGKQGDWSIVMTDFVASQNAANLLYNMVEYKGEPEALEYLYSLKPHVVQHAKFLSTPIRLTALGETNIGIGNLSDAAQYSHHGYPIKIIYPKDGTSYYVTGAAVLKNSKHKADSVEFINWLLSSKTAKYMVEKNFTYIFTNPEMDEPKDSMGHDLVLWPVNGGYTLEGKKLLLNHWVSQVRFRKD</sequence>
<dbReference type="AlphaFoldDB" id="A0A6N3E3K9"/>
<gene>
    <name evidence="1" type="primary">futA2</name>
    <name evidence="1" type="ORF">VPLFYP99_00672</name>
</gene>
<organism evidence="1">
    <name type="scientific">Veillonella parvula</name>
    <name type="common">Staphylococcus parvulus</name>
    <dbReference type="NCBI Taxonomy" id="29466"/>
    <lineage>
        <taxon>Bacteria</taxon>
        <taxon>Bacillati</taxon>
        <taxon>Bacillota</taxon>
        <taxon>Negativicutes</taxon>
        <taxon>Veillonellales</taxon>
        <taxon>Veillonellaceae</taxon>
        <taxon>Veillonella</taxon>
    </lineage>
</organism>
<evidence type="ECO:0000313" key="1">
    <source>
        <dbReference type="EMBL" id="VYU34328.1"/>
    </source>
</evidence>
<dbReference type="GO" id="GO:0030976">
    <property type="term" value="F:thiamine pyrophosphate binding"/>
    <property type="evidence" value="ECO:0007669"/>
    <property type="project" value="TreeGrafter"/>
</dbReference>
<dbReference type="PANTHER" id="PTHR30006:SF2">
    <property type="entry name" value="ABC TRANSPORTER SUBSTRATE-BINDING PROTEIN"/>
    <property type="match status" value="1"/>
</dbReference>
<proteinExistence type="predicted"/>